<proteinExistence type="predicted"/>
<accession>A0A8S1RZ81</accession>
<evidence type="ECO:0000313" key="1">
    <source>
        <dbReference type="EMBL" id="CAD8132563.1"/>
    </source>
</evidence>
<reference evidence="1" key="1">
    <citation type="submission" date="2021-01" db="EMBL/GenBank/DDBJ databases">
        <authorList>
            <consortium name="Genoscope - CEA"/>
            <person name="William W."/>
        </authorList>
    </citation>
    <scope>NUCLEOTIDE SEQUENCE</scope>
</reference>
<gene>
    <name evidence="1" type="ORF">POCTA_138.1.T0030508</name>
</gene>
<evidence type="ECO:0000313" key="2">
    <source>
        <dbReference type="Proteomes" id="UP000683925"/>
    </source>
</evidence>
<protein>
    <submittedName>
        <fullName evidence="1">Uncharacterized protein</fullName>
    </submittedName>
</protein>
<dbReference type="EMBL" id="CAJJDP010000001">
    <property type="protein sequence ID" value="CAD8132563.1"/>
    <property type="molecule type" value="Genomic_DNA"/>
</dbReference>
<organism evidence="1 2">
    <name type="scientific">Paramecium octaurelia</name>
    <dbReference type="NCBI Taxonomy" id="43137"/>
    <lineage>
        <taxon>Eukaryota</taxon>
        <taxon>Sar</taxon>
        <taxon>Alveolata</taxon>
        <taxon>Ciliophora</taxon>
        <taxon>Intramacronucleata</taxon>
        <taxon>Oligohymenophorea</taxon>
        <taxon>Peniculida</taxon>
        <taxon>Parameciidae</taxon>
        <taxon>Paramecium</taxon>
    </lineage>
</organism>
<sequence>MHNQVTIIHTTNQQQLNSPLSPEIIIVLHQGQTPSNLGVLVQKLKANYYSRINKANEIPIEIHHLERLKTQWKTDVIQQNQSQKIVQVGQNTKKILRLIYNLIYLPHQNLHLRSSKLKSNLQIIIQNKFFYFVPVYEKIIIEKKIHENYKKWFSYFLNILYKRSAIPSVKSFILNSIEISAQLKSHSMKRFYKSNYKGNSTFGVS</sequence>
<keyword evidence="2" id="KW-1185">Reference proteome</keyword>
<dbReference type="AlphaFoldDB" id="A0A8S1RZ81"/>
<comment type="caution">
    <text evidence="1">The sequence shown here is derived from an EMBL/GenBank/DDBJ whole genome shotgun (WGS) entry which is preliminary data.</text>
</comment>
<name>A0A8S1RZ81_PAROT</name>
<dbReference type="Proteomes" id="UP000683925">
    <property type="component" value="Unassembled WGS sequence"/>
</dbReference>